<evidence type="ECO:0000256" key="3">
    <source>
        <dbReference type="ARBA" id="ARBA00022741"/>
    </source>
</evidence>
<proteinExistence type="inferred from homology"/>
<dbReference type="InterPro" id="IPR003593">
    <property type="entry name" value="AAA+_ATPase"/>
</dbReference>
<evidence type="ECO:0000259" key="5">
    <source>
        <dbReference type="PROSITE" id="PS50893"/>
    </source>
</evidence>
<dbReference type="SMART" id="SM00382">
    <property type="entry name" value="AAA"/>
    <property type="match status" value="1"/>
</dbReference>
<reference evidence="6" key="1">
    <citation type="submission" date="2020-04" db="EMBL/GenBank/DDBJ databases">
        <title>Deep metagenomics examines the oral microbiome during advanced dental caries in children, revealing novel taxa and co-occurrences with host molecules.</title>
        <authorList>
            <person name="Baker J.L."/>
            <person name="Morton J.T."/>
            <person name="Dinis M."/>
            <person name="Alvarez R."/>
            <person name="Tran N.C."/>
            <person name="Knight R."/>
            <person name="Edlund A."/>
        </authorList>
    </citation>
    <scope>NUCLEOTIDE SEQUENCE</scope>
    <source>
        <strain evidence="6">JCVI_48_bin.5</strain>
    </source>
</reference>
<dbReference type="PROSITE" id="PS50893">
    <property type="entry name" value="ABC_TRANSPORTER_2"/>
    <property type="match status" value="1"/>
</dbReference>
<dbReference type="Proteomes" id="UP000780721">
    <property type="component" value="Unassembled WGS sequence"/>
</dbReference>
<keyword evidence="2" id="KW-0813">Transport</keyword>
<dbReference type="EMBL" id="JABZRB010000110">
    <property type="protein sequence ID" value="MBF1305169.1"/>
    <property type="molecule type" value="Genomic_DNA"/>
</dbReference>
<sequence>MMDAENFSSAQFSHAKAGSEAMPANTAVPPSAISCRELSVSYGEKEVLSRLSVEIPEGSMTAIIGPNGAGKSTWMKAVLGLLPKNAGTVRIFGEEGKKAKNYLSYIPQSTKVNWDFPITVEEVVEMSAYKKRGWFLPIRKEDREKRDAALQEMGLEGLRKRQISQLSGGQKQKVFLARALAEEAKLFLLDEPFAAIDQKSERSITEKLKEFKKMGKTILCIHHDLSRLQENFDYVLWIKAGSYGFGRAVEVLTPENVEAIFSY</sequence>
<accession>A0A930H3H5</accession>
<evidence type="ECO:0000313" key="6">
    <source>
        <dbReference type="EMBL" id="MBF1305169.1"/>
    </source>
</evidence>
<dbReference type="FunFam" id="3.40.50.300:FF:000134">
    <property type="entry name" value="Iron-enterobactin ABC transporter ATP-binding protein"/>
    <property type="match status" value="1"/>
</dbReference>
<organism evidence="6 7">
    <name type="scientific">Oribacterium sinus</name>
    <dbReference type="NCBI Taxonomy" id="237576"/>
    <lineage>
        <taxon>Bacteria</taxon>
        <taxon>Bacillati</taxon>
        <taxon>Bacillota</taxon>
        <taxon>Clostridia</taxon>
        <taxon>Lachnospirales</taxon>
        <taxon>Lachnospiraceae</taxon>
        <taxon>Oribacterium</taxon>
    </lineage>
</organism>
<evidence type="ECO:0000256" key="2">
    <source>
        <dbReference type="ARBA" id="ARBA00022448"/>
    </source>
</evidence>
<dbReference type="PROSITE" id="PS00211">
    <property type="entry name" value="ABC_TRANSPORTER_1"/>
    <property type="match status" value="1"/>
</dbReference>
<keyword evidence="3" id="KW-0547">Nucleotide-binding</keyword>
<dbReference type="PANTHER" id="PTHR42734:SF5">
    <property type="entry name" value="IRON TRANSPORT SYSTEM ATP-BINDING PROTEIN HI_0361-RELATED"/>
    <property type="match status" value="1"/>
</dbReference>
<dbReference type="Gene3D" id="3.40.50.300">
    <property type="entry name" value="P-loop containing nucleotide triphosphate hydrolases"/>
    <property type="match status" value="1"/>
</dbReference>
<feature type="domain" description="ABC transporter" evidence="5">
    <location>
        <begin position="33"/>
        <end position="262"/>
    </location>
</feature>
<dbReference type="CDD" id="cd03235">
    <property type="entry name" value="ABC_Metallic_Cations"/>
    <property type="match status" value="1"/>
</dbReference>
<comment type="caution">
    <text evidence="6">The sequence shown here is derived from an EMBL/GenBank/DDBJ whole genome shotgun (WGS) entry which is preliminary data.</text>
</comment>
<keyword evidence="4 6" id="KW-0067">ATP-binding</keyword>
<evidence type="ECO:0000256" key="4">
    <source>
        <dbReference type="ARBA" id="ARBA00022840"/>
    </source>
</evidence>
<gene>
    <name evidence="6" type="ORF">HXM91_04860</name>
</gene>
<dbReference type="InterPro" id="IPR050153">
    <property type="entry name" value="Metal_Ion_Import_ABC"/>
</dbReference>
<dbReference type="PANTHER" id="PTHR42734">
    <property type="entry name" value="METAL TRANSPORT SYSTEM ATP-BINDING PROTEIN TM_0124-RELATED"/>
    <property type="match status" value="1"/>
</dbReference>
<dbReference type="SUPFAM" id="SSF52540">
    <property type="entry name" value="P-loop containing nucleoside triphosphate hydrolases"/>
    <property type="match status" value="1"/>
</dbReference>
<dbReference type="Pfam" id="PF00005">
    <property type="entry name" value="ABC_tran"/>
    <property type="match status" value="1"/>
</dbReference>
<dbReference type="GO" id="GO:0016887">
    <property type="term" value="F:ATP hydrolysis activity"/>
    <property type="evidence" value="ECO:0007669"/>
    <property type="project" value="InterPro"/>
</dbReference>
<protein>
    <submittedName>
        <fullName evidence="6">Metal ABC transporter ATP-binding protein</fullName>
    </submittedName>
</protein>
<dbReference type="InterPro" id="IPR017871">
    <property type="entry name" value="ABC_transporter-like_CS"/>
</dbReference>
<dbReference type="InterPro" id="IPR003439">
    <property type="entry name" value="ABC_transporter-like_ATP-bd"/>
</dbReference>
<evidence type="ECO:0000256" key="1">
    <source>
        <dbReference type="ARBA" id="ARBA00005417"/>
    </source>
</evidence>
<comment type="similarity">
    <text evidence="1">Belongs to the ABC transporter superfamily.</text>
</comment>
<dbReference type="InterPro" id="IPR027417">
    <property type="entry name" value="P-loop_NTPase"/>
</dbReference>
<dbReference type="AlphaFoldDB" id="A0A930H3H5"/>
<evidence type="ECO:0000313" key="7">
    <source>
        <dbReference type="Proteomes" id="UP000780721"/>
    </source>
</evidence>
<dbReference type="GO" id="GO:0005524">
    <property type="term" value="F:ATP binding"/>
    <property type="evidence" value="ECO:0007669"/>
    <property type="project" value="UniProtKB-KW"/>
</dbReference>
<name>A0A930H3H5_9FIRM</name>